<feature type="region of interest" description="Leucine repeat I (LRI)" evidence="3">
    <location>
        <begin position="275"/>
        <end position="335"/>
    </location>
</feature>
<evidence type="ECO:0000313" key="4">
    <source>
        <dbReference type="EnsemblPlants" id="HORVU.MOREX.r3.4HG0357830.1.CDS1"/>
    </source>
</evidence>
<keyword evidence="2" id="KW-0804">Transcription</keyword>
<dbReference type="GO" id="GO:0005634">
    <property type="term" value="C:nucleus"/>
    <property type="evidence" value="ECO:0000318"/>
    <property type="project" value="GO_Central"/>
</dbReference>
<evidence type="ECO:0000256" key="2">
    <source>
        <dbReference type="ARBA" id="ARBA00023163"/>
    </source>
</evidence>
<proteinExistence type="inferred from homology"/>
<dbReference type="EnsemblPlants" id="HORVU.MOREX.r3.4HG0357830.1">
    <property type="protein sequence ID" value="HORVU.MOREX.r3.4HG0357830.1.CDS1"/>
    <property type="gene ID" value="HORVU.MOREX.r3.4HG0357830"/>
</dbReference>
<dbReference type="GO" id="GO:0043565">
    <property type="term" value="F:sequence-specific DNA binding"/>
    <property type="evidence" value="ECO:0000318"/>
    <property type="project" value="GO_Central"/>
</dbReference>
<dbReference type="PANTHER" id="PTHR31636">
    <property type="entry name" value="OSJNBA0084A10.13 PROTEIN-RELATED"/>
    <property type="match status" value="1"/>
</dbReference>
<reference evidence="4" key="3">
    <citation type="submission" date="2022-01" db="UniProtKB">
        <authorList>
            <consortium name="EnsemblPlants"/>
        </authorList>
    </citation>
    <scope>IDENTIFICATION</scope>
    <source>
        <strain evidence="4">subsp. vulgare</strain>
    </source>
</reference>
<keyword evidence="1" id="KW-0805">Transcription regulation</keyword>
<dbReference type="AlphaFoldDB" id="A0A8I6XHA0"/>
<reference evidence="4" key="2">
    <citation type="submission" date="2020-10" db="EMBL/GenBank/DDBJ databases">
        <authorList>
            <person name="Scholz U."/>
            <person name="Mascher M."/>
            <person name="Fiebig A."/>
        </authorList>
    </citation>
    <scope>NUCLEOTIDE SEQUENCE [LARGE SCALE GENOMIC DNA]</scope>
    <source>
        <strain evidence="4">cv. Morex</strain>
    </source>
</reference>
<evidence type="ECO:0000256" key="1">
    <source>
        <dbReference type="ARBA" id="ARBA00023015"/>
    </source>
</evidence>
<keyword evidence="5" id="KW-1185">Reference proteome</keyword>
<dbReference type="Pfam" id="PF03514">
    <property type="entry name" value="GRAS"/>
    <property type="match status" value="1"/>
</dbReference>
<accession>A0A8I6XHA0</accession>
<feature type="region of interest" description="SAW" evidence="3">
    <location>
        <begin position="575"/>
        <end position="650"/>
    </location>
</feature>
<feature type="region of interest" description="VHIID" evidence="3">
    <location>
        <begin position="354"/>
        <end position="419"/>
    </location>
</feature>
<dbReference type="PROSITE" id="PS50985">
    <property type="entry name" value="GRAS"/>
    <property type="match status" value="1"/>
</dbReference>
<dbReference type="Gramene" id="HORVU.MOREX.r3.4HG0357830.1">
    <property type="protein sequence ID" value="HORVU.MOREX.r3.4HG0357830.1.CDS1"/>
    <property type="gene ID" value="HORVU.MOREX.r3.4HG0357830"/>
</dbReference>
<comment type="similarity">
    <text evidence="3">Belongs to the GRAS family.</text>
</comment>
<dbReference type="SMR" id="A0A8I6XHA0"/>
<dbReference type="InterPro" id="IPR005202">
    <property type="entry name" value="TF_GRAS"/>
</dbReference>
<protein>
    <submittedName>
        <fullName evidence="4">Uncharacterized protein</fullName>
    </submittedName>
</protein>
<evidence type="ECO:0000256" key="3">
    <source>
        <dbReference type="PROSITE-ProRule" id="PRU01191"/>
    </source>
</evidence>
<name>A0A8I6XHA0_HORVV</name>
<feature type="region of interest" description="Leucine repeat II (LRII)" evidence="3">
    <location>
        <begin position="435"/>
        <end position="467"/>
    </location>
</feature>
<comment type="caution">
    <text evidence="3">Lacks conserved residue(s) required for the propagation of feature annotation.</text>
</comment>
<evidence type="ECO:0000313" key="5">
    <source>
        <dbReference type="Proteomes" id="UP000011116"/>
    </source>
</evidence>
<dbReference type="GO" id="GO:0006355">
    <property type="term" value="P:regulation of DNA-templated transcription"/>
    <property type="evidence" value="ECO:0000318"/>
    <property type="project" value="GO_Central"/>
</dbReference>
<organism evidence="4 5">
    <name type="scientific">Hordeum vulgare subsp. vulgare</name>
    <name type="common">Domesticated barley</name>
    <dbReference type="NCBI Taxonomy" id="112509"/>
    <lineage>
        <taxon>Eukaryota</taxon>
        <taxon>Viridiplantae</taxon>
        <taxon>Streptophyta</taxon>
        <taxon>Embryophyta</taxon>
        <taxon>Tracheophyta</taxon>
        <taxon>Spermatophyta</taxon>
        <taxon>Magnoliopsida</taxon>
        <taxon>Liliopsida</taxon>
        <taxon>Poales</taxon>
        <taxon>Poaceae</taxon>
        <taxon>BOP clade</taxon>
        <taxon>Pooideae</taxon>
        <taxon>Triticodae</taxon>
        <taxon>Triticeae</taxon>
        <taxon>Hordeinae</taxon>
        <taxon>Hordeum</taxon>
    </lineage>
</organism>
<reference evidence="5" key="1">
    <citation type="journal article" date="2012" name="Nature">
        <title>A physical, genetic and functional sequence assembly of the barley genome.</title>
        <authorList>
            <consortium name="The International Barley Genome Sequencing Consortium"/>
            <person name="Mayer K.F."/>
            <person name="Waugh R."/>
            <person name="Brown J.W."/>
            <person name="Schulman A."/>
            <person name="Langridge P."/>
            <person name="Platzer M."/>
            <person name="Fincher G.B."/>
            <person name="Muehlbauer G.J."/>
            <person name="Sato K."/>
            <person name="Close T.J."/>
            <person name="Wise R.P."/>
            <person name="Stein N."/>
        </authorList>
    </citation>
    <scope>NUCLEOTIDE SEQUENCE [LARGE SCALE GENOMIC DNA]</scope>
    <source>
        <strain evidence="5">cv. Morex</strain>
    </source>
</reference>
<dbReference type="GO" id="GO:0003700">
    <property type="term" value="F:DNA-binding transcription factor activity"/>
    <property type="evidence" value="ECO:0000318"/>
    <property type="project" value="GO_Central"/>
</dbReference>
<dbReference type="Proteomes" id="UP000011116">
    <property type="component" value="Chromosome 4H"/>
</dbReference>
<sequence length="661" mass="74228">MSATPEELLGIAEPAPLSPSAFLDLPPTPTTHVDSQQSHNNLTLEYISRMLTEEGIVDKFFYQYPDHPKLLQAQQPFAEILADTSSDAHESFASSTSILMPSQGNSTDIMVSGSQVQYPAFFLNGTGACTVVPSSMVFPIPGESSTRTDMLSNMAFFKGMEEANRFLPADNAMVDGRGRKKRSGFGMDGETEAGLWRSSKQITALPHSVSDSEEEDEATALEMLDRLVLNGYDTYPGEIQEAVRVRVTSEEEKENKATLGRRGTGRRRARHTVVTDLETLLIRCAEAVSSNDVRGASKLLERIKWHSSPTGDARQRLSHYFAQGLEARLAGTGSRLYRALMGKRTSTVELIKAFHLHMAVCCSIKVGLLFAINTIYKAVAGRRTLHIVHYGITTGFQWPDLLRLLANREGGPPEVRITGINTPRPGLRPAQLMDEAGYRLSNYARQFGVPFKFRAIASKLEDVRVEDLHIDPDEVLVVNSLFEFRTLMDESLTFDMVSPRDMVLNNISKMKPTVFVQSLVNGPYSAAFFMTRFRHALYYFTALFDVMETTVPWDNDKRLLVERDILARSAINMIACEGADRVERPQNYKEWQARNQRAGLRQLPLDPDVVVMLKDEVKSRYHKHFMISEDHRWLLQGWKGRVLYAHSTWAAHNATASQVID</sequence>